<dbReference type="Pfam" id="PF19843">
    <property type="entry name" value="DUF6318"/>
    <property type="match status" value="1"/>
</dbReference>
<protein>
    <submittedName>
        <fullName evidence="4">DUF6318 family protein</fullName>
    </submittedName>
</protein>
<evidence type="ECO:0000256" key="2">
    <source>
        <dbReference type="SAM" id="SignalP"/>
    </source>
</evidence>
<keyword evidence="5" id="KW-1185">Reference proteome</keyword>
<feature type="compositionally biased region" description="Low complexity" evidence="1">
    <location>
        <begin position="28"/>
        <end position="52"/>
    </location>
</feature>
<sequence length="206" mass="21428">MVVRSRPHVAVAVLALAGLVVAGCSVEAEPGPTTSSGEPGTSTSASTTTATPAPGPTDWPEPDRPASMDRDDLVGAKAAAQYFIELYPYVYATGNLSEWQAMSHPECAFCTSVVDGVRELHDAGGYAIGPEVTVVEVRGADPVDGNPYFSVDVAVSQGPSRSYSSTGDLTGEASASRNVLLAALERTGAGWQVREIQVEELDENQG</sequence>
<feature type="chain" id="PRO_5047342602" evidence="2">
    <location>
        <begin position="23"/>
        <end position="206"/>
    </location>
</feature>
<dbReference type="PROSITE" id="PS51257">
    <property type="entry name" value="PROKAR_LIPOPROTEIN"/>
    <property type="match status" value="1"/>
</dbReference>
<name>A0ABV9DDE2_9MICO</name>
<feature type="signal peptide" evidence="2">
    <location>
        <begin position="1"/>
        <end position="22"/>
    </location>
</feature>
<accession>A0ABV9DDE2</accession>
<dbReference type="InterPro" id="IPR046281">
    <property type="entry name" value="DUF6318"/>
</dbReference>
<dbReference type="Proteomes" id="UP001595955">
    <property type="component" value="Unassembled WGS sequence"/>
</dbReference>
<evidence type="ECO:0000313" key="5">
    <source>
        <dbReference type="Proteomes" id="UP001595955"/>
    </source>
</evidence>
<feature type="domain" description="DUF6318" evidence="3">
    <location>
        <begin position="51"/>
        <end position="195"/>
    </location>
</feature>
<feature type="region of interest" description="Disordered" evidence="1">
    <location>
        <begin position="28"/>
        <end position="69"/>
    </location>
</feature>
<dbReference type="RefSeq" id="WP_164471428.1">
    <property type="nucleotide sequence ID" value="NZ_CP033325.1"/>
</dbReference>
<gene>
    <name evidence="4" type="ORF">ACFO3F_14150</name>
</gene>
<proteinExistence type="predicted"/>
<evidence type="ECO:0000313" key="4">
    <source>
        <dbReference type="EMBL" id="MFC4556392.1"/>
    </source>
</evidence>
<keyword evidence="2" id="KW-0732">Signal</keyword>
<comment type="caution">
    <text evidence="4">The sequence shown here is derived from an EMBL/GenBank/DDBJ whole genome shotgun (WGS) entry which is preliminary data.</text>
</comment>
<reference evidence="5" key="1">
    <citation type="journal article" date="2019" name="Int. J. Syst. Evol. Microbiol.">
        <title>The Global Catalogue of Microorganisms (GCM) 10K type strain sequencing project: providing services to taxonomists for standard genome sequencing and annotation.</title>
        <authorList>
            <consortium name="The Broad Institute Genomics Platform"/>
            <consortium name="The Broad Institute Genome Sequencing Center for Infectious Disease"/>
            <person name="Wu L."/>
            <person name="Ma J."/>
        </authorList>
    </citation>
    <scope>NUCLEOTIDE SEQUENCE [LARGE SCALE GENOMIC DNA]</scope>
    <source>
        <strain evidence="5">JCM 3369</strain>
    </source>
</reference>
<evidence type="ECO:0000256" key="1">
    <source>
        <dbReference type="SAM" id="MobiDB-lite"/>
    </source>
</evidence>
<dbReference type="EMBL" id="JBHSGF010000011">
    <property type="protein sequence ID" value="MFC4556392.1"/>
    <property type="molecule type" value="Genomic_DNA"/>
</dbReference>
<evidence type="ECO:0000259" key="3">
    <source>
        <dbReference type="Pfam" id="PF19843"/>
    </source>
</evidence>
<organism evidence="4 5">
    <name type="scientific">Georgenia faecalis</name>
    <dbReference type="NCBI Taxonomy" id="2483799"/>
    <lineage>
        <taxon>Bacteria</taxon>
        <taxon>Bacillati</taxon>
        <taxon>Actinomycetota</taxon>
        <taxon>Actinomycetes</taxon>
        <taxon>Micrococcales</taxon>
        <taxon>Bogoriellaceae</taxon>
        <taxon>Georgenia</taxon>
    </lineage>
</organism>